<feature type="domain" description="Response regulatory" evidence="5">
    <location>
        <begin position="2"/>
        <end position="115"/>
    </location>
</feature>
<evidence type="ECO:0000259" key="6">
    <source>
        <dbReference type="PROSITE" id="PS50930"/>
    </source>
</evidence>
<dbReference type="PROSITE" id="PS50110">
    <property type="entry name" value="RESPONSE_REGULATORY"/>
    <property type="match status" value="1"/>
</dbReference>
<dbReference type="PANTHER" id="PTHR48111">
    <property type="entry name" value="REGULATOR OF RPOS"/>
    <property type="match status" value="1"/>
</dbReference>
<dbReference type="InterPro" id="IPR011006">
    <property type="entry name" value="CheY-like_superfamily"/>
</dbReference>
<dbReference type="OrthoDB" id="236568at2"/>
<dbReference type="Pfam" id="PF04397">
    <property type="entry name" value="LytTR"/>
    <property type="match status" value="1"/>
</dbReference>
<dbReference type="RefSeq" id="WP_134244019.1">
    <property type="nucleotide sequence ID" value="NZ_SNTY01000017.1"/>
</dbReference>
<dbReference type="Pfam" id="PF00072">
    <property type="entry name" value="Response_reg"/>
    <property type="match status" value="1"/>
</dbReference>
<dbReference type="GO" id="GO:0000156">
    <property type="term" value="F:phosphorelay response regulator activity"/>
    <property type="evidence" value="ECO:0007669"/>
    <property type="project" value="TreeGrafter"/>
</dbReference>
<protein>
    <submittedName>
        <fullName evidence="7">Response regulator transcription factor</fullName>
    </submittedName>
</protein>
<dbReference type="EMBL" id="SNTY01000017">
    <property type="protein sequence ID" value="TEU28516.1"/>
    <property type="molecule type" value="Genomic_DNA"/>
</dbReference>
<dbReference type="GO" id="GO:0000976">
    <property type="term" value="F:transcription cis-regulatory region binding"/>
    <property type="evidence" value="ECO:0007669"/>
    <property type="project" value="TreeGrafter"/>
</dbReference>
<dbReference type="InterPro" id="IPR039420">
    <property type="entry name" value="WalR-like"/>
</dbReference>
<evidence type="ECO:0000256" key="2">
    <source>
        <dbReference type="ARBA" id="ARBA00023125"/>
    </source>
</evidence>
<dbReference type="SMART" id="SM00850">
    <property type="entry name" value="LytTR"/>
    <property type="match status" value="1"/>
</dbReference>
<keyword evidence="3" id="KW-0597">Phosphoprotein</keyword>
<dbReference type="GO" id="GO:0006355">
    <property type="term" value="P:regulation of DNA-templated transcription"/>
    <property type="evidence" value="ECO:0007669"/>
    <property type="project" value="TreeGrafter"/>
</dbReference>
<dbReference type="AlphaFoldDB" id="A0A4Y7XDU7"/>
<evidence type="ECO:0000313" key="7">
    <source>
        <dbReference type="EMBL" id="TEU28516.1"/>
    </source>
</evidence>
<feature type="modified residue" description="4-aspartylphosphate" evidence="3">
    <location>
        <position position="52"/>
    </location>
</feature>
<dbReference type="Gene3D" id="3.40.50.2300">
    <property type="match status" value="1"/>
</dbReference>
<feature type="compositionally biased region" description="Polar residues" evidence="4">
    <location>
        <begin position="122"/>
        <end position="133"/>
    </location>
</feature>
<feature type="domain" description="HTH LytTR-type" evidence="6">
    <location>
        <begin position="143"/>
        <end position="247"/>
    </location>
</feature>
<dbReference type="STRING" id="1120977.GCA_000619845_02084"/>
<feature type="region of interest" description="Disordered" evidence="4">
    <location>
        <begin position="122"/>
        <end position="141"/>
    </location>
</feature>
<evidence type="ECO:0000256" key="3">
    <source>
        <dbReference type="PROSITE-ProRule" id="PRU00169"/>
    </source>
</evidence>
<reference evidence="7 8" key="1">
    <citation type="submission" date="2019-03" db="EMBL/GenBank/DDBJ databases">
        <title>Alkanindiges illinoisensis: a potential pathogenic isolated from ascites of a gastric cancer patient with abdominal metastasis.</title>
        <authorList>
            <person name="Hu X."/>
            <person name="Yang B."/>
            <person name="Yan X."/>
            <person name="Lin L."/>
            <person name="Zhao H."/>
            <person name="Zhou F."/>
            <person name="Su B."/>
            <person name="Chen J."/>
            <person name="Rui Y."/>
            <person name="Wang Q."/>
            <person name="Zheng L."/>
        </authorList>
    </citation>
    <scope>NUCLEOTIDE SEQUENCE [LARGE SCALE GENOMIC DNA]</scope>
    <source>
        <strain evidence="7 8">NFYY 23406</strain>
    </source>
</reference>
<keyword evidence="8" id="KW-1185">Reference proteome</keyword>
<keyword evidence="2" id="KW-0238">DNA-binding</keyword>
<evidence type="ECO:0000259" key="5">
    <source>
        <dbReference type="PROSITE" id="PS50110"/>
    </source>
</evidence>
<sequence length="248" mass="28165">MNILVCDDEPLARERLSRMVKVAGHEVVAQASNGFQALEQVRLHRPDVVLLDIRMPEMNGIQCAQALLDLDVPPAVIFVTAFDQHAIDAFNTQAIGYLLKPISQQQLENALKRASKLNSAQVNSLQQHANASESPDRPARKHIAARTHRGVELIPIENIYYFLADQKYVTVRHSGGQVLIDETLKDLENEFHDRFIRIHRNALLAIPYLEGLEFVGTGQYQVRCRGINERLAVSRRHLPQLREKIHHI</sequence>
<dbReference type="SUPFAM" id="SSF52172">
    <property type="entry name" value="CheY-like"/>
    <property type="match status" value="1"/>
</dbReference>
<dbReference type="GO" id="GO:0005829">
    <property type="term" value="C:cytosol"/>
    <property type="evidence" value="ECO:0007669"/>
    <property type="project" value="TreeGrafter"/>
</dbReference>
<dbReference type="PANTHER" id="PTHR48111:SF3">
    <property type="entry name" value="TRANSCRIPTIONAL REGULATORY PROTEIN BTSR"/>
    <property type="match status" value="1"/>
</dbReference>
<dbReference type="Gene3D" id="2.40.50.1020">
    <property type="entry name" value="LytTr DNA-binding domain"/>
    <property type="match status" value="1"/>
</dbReference>
<keyword evidence="1" id="KW-0902">Two-component regulatory system</keyword>
<dbReference type="InterPro" id="IPR001789">
    <property type="entry name" value="Sig_transdc_resp-reg_receiver"/>
</dbReference>
<dbReference type="Proteomes" id="UP000297834">
    <property type="component" value="Unassembled WGS sequence"/>
</dbReference>
<dbReference type="PROSITE" id="PS50930">
    <property type="entry name" value="HTH_LYTTR"/>
    <property type="match status" value="1"/>
</dbReference>
<evidence type="ECO:0000256" key="4">
    <source>
        <dbReference type="SAM" id="MobiDB-lite"/>
    </source>
</evidence>
<comment type="caution">
    <text evidence="7">The sequence shown here is derived from an EMBL/GenBank/DDBJ whole genome shotgun (WGS) entry which is preliminary data.</text>
</comment>
<organism evidence="7 8">
    <name type="scientific">Alkanindiges illinoisensis</name>
    <dbReference type="NCBI Taxonomy" id="197183"/>
    <lineage>
        <taxon>Bacteria</taxon>
        <taxon>Pseudomonadati</taxon>
        <taxon>Pseudomonadota</taxon>
        <taxon>Gammaproteobacteria</taxon>
        <taxon>Moraxellales</taxon>
        <taxon>Moraxellaceae</taxon>
        <taxon>Alkanindiges</taxon>
    </lineage>
</organism>
<evidence type="ECO:0000256" key="1">
    <source>
        <dbReference type="ARBA" id="ARBA00023012"/>
    </source>
</evidence>
<dbReference type="GO" id="GO:0032993">
    <property type="term" value="C:protein-DNA complex"/>
    <property type="evidence" value="ECO:0007669"/>
    <property type="project" value="TreeGrafter"/>
</dbReference>
<accession>A0A4Y7XDU7</accession>
<gene>
    <name evidence="7" type="ORF">E2B99_05865</name>
</gene>
<name>A0A4Y7XDU7_9GAMM</name>
<evidence type="ECO:0000313" key="8">
    <source>
        <dbReference type="Proteomes" id="UP000297834"/>
    </source>
</evidence>
<proteinExistence type="predicted"/>
<dbReference type="SMART" id="SM00448">
    <property type="entry name" value="REC"/>
    <property type="match status" value="1"/>
</dbReference>
<dbReference type="InterPro" id="IPR007492">
    <property type="entry name" value="LytTR_DNA-bd_dom"/>
</dbReference>